<comment type="similarity">
    <text evidence="1">Belongs to the beta type-B retroviral polymerase family. HERV class-II K(HML-2) pol subfamily.</text>
</comment>
<evidence type="ECO:0000259" key="3">
    <source>
        <dbReference type="Pfam" id="PF00078"/>
    </source>
</evidence>
<proteinExistence type="inferred from homology"/>
<evidence type="ECO:0000256" key="1">
    <source>
        <dbReference type="ARBA" id="ARBA00010879"/>
    </source>
</evidence>
<dbReference type="Proteomes" id="UP000290572">
    <property type="component" value="Unassembled WGS sequence"/>
</dbReference>
<organism evidence="5 6">
    <name type="scientific">Labeo rohita</name>
    <name type="common">Indian major carp</name>
    <name type="synonym">Cyprinus rohita</name>
    <dbReference type="NCBI Taxonomy" id="84645"/>
    <lineage>
        <taxon>Eukaryota</taxon>
        <taxon>Metazoa</taxon>
        <taxon>Chordata</taxon>
        <taxon>Craniata</taxon>
        <taxon>Vertebrata</taxon>
        <taxon>Euteleostomi</taxon>
        <taxon>Actinopterygii</taxon>
        <taxon>Neopterygii</taxon>
        <taxon>Teleostei</taxon>
        <taxon>Ostariophysi</taxon>
        <taxon>Cypriniformes</taxon>
        <taxon>Cyprinidae</taxon>
        <taxon>Labeoninae</taxon>
        <taxon>Labeonini</taxon>
        <taxon>Labeo</taxon>
    </lineage>
</organism>
<dbReference type="Pfam" id="PF00078">
    <property type="entry name" value="RVT_1"/>
    <property type="match status" value="1"/>
</dbReference>
<evidence type="ECO:0000313" key="6">
    <source>
        <dbReference type="Proteomes" id="UP000290572"/>
    </source>
</evidence>
<dbReference type="InterPro" id="IPR000477">
    <property type="entry name" value="RT_dom"/>
</dbReference>
<dbReference type="SUPFAM" id="SSF56672">
    <property type="entry name" value="DNA/RNA polymerases"/>
    <property type="match status" value="1"/>
</dbReference>
<dbReference type="CDD" id="cd01647">
    <property type="entry name" value="RT_LTR"/>
    <property type="match status" value="1"/>
</dbReference>
<protein>
    <recommendedName>
        <fullName evidence="2">ribonuclease H</fullName>
        <ecNumber evidence="2">3.1.26.4</ecNumber>
    </recommendedName>
</protein>
<dbReference type="FunFam" id="3.30.70.270:FF:000003">
    <property type="entry name" value="Transposon Ty3-G Gag-Pol polyprotein"/>
    <property type="match status" value="1"/>
</dbReference>
<evidence type="ECO:0000259" key="4">
    <source>
        <dbReference type="Pfam" id="PF17919"/>
    </source>
</evidence>
<dbReference type="GO" id="GO:0004523">
    <property type="term" value="F:RNA-DNA hybrid ribonuclease activity"/>
    <property type="evidence" value="ECO:0007669"/>
    <property type="project" value="UniProtKB-EC"/>
</dbReference>
<reference evidence="5 6" key="1">
    <citation type="submission" date="2018-03" db="EMBL/GenBank/DDBJ databases">
        <title>Draft genome sequence of Rohu Carp (Labeo rohita).</title>
        <authorList>
            <person name="Das P."/>
            <person name="Kushwaha B."/>
            <person name="Joshi C.G."/>
            <person name="Kumar D."/>
            <person name="Nagpure N.S."/>
            <person name="Sahoo L."/>
            <person name="Das S.P."/>
            <person name="Bit A."/>
            <person name="Patnaik S."/>
            <person name="Meher P.K."/>
            <person name="Jayasankar P."/>
            <person name="Koringa P.G."/>
            <person name="Patel N.V."/>
            <person name="Hinsu A.T."/>
            <person name="Kumar R."/>
            <person name="Pandey M."/>
            <person name="Agarwal S."/>
            <person name="Srivastava S."/>
            <person name="Singh M."/>
            <person name="Iquebal M.A."/>
            <person name="Jaiswal S."/>
            <person name="Angadi U.B."/>
            <person name="Kumar N."/>
            <person name="Raza M."/>
            <person name="Shah T.M."/>
            <person name="Rai A."/>
            <person name="Jena J.K."/>
        </authorList>
    </citation>
    <scope>NUCLEOTIDE SEQUENCE [LARGE SCALE GENOMIC DNA]</scope>
    <source>
        <strain evidence="5">DASCIFA01</strain>
        <tissue evidence="5">Testis</tissue>
    </source>
</reference>
<dbReference type="AlphaFoldDB" id="A0A498MB20"/>
<feature type="domain" description="Reverse transcriptase/retrotransposon-derived protein RNase H-like" evidence="4">
    <location>
        <begin position="142"/>
        <end position="236"/>
    </location>
</feature>
<dbReference type="PANTHER" id="PTHR37984:SF8">
    <property type="entry name" value="CCHC-TYPE DOMAIN-CONTAINING PROTEIN"/>
    <property type="match status" value="1"/>
</dbReference>
<dbReference type="STRING" id="84645.A0A498MB20"/>
<dbReference type="PANTHER" id="PTHR37984">
    <property type="entry name" value="PROTEIN CBG26694"/>
    <property type="match status" value="1"/>
</dbReference>
<dbReference type="Pfam" id="PF17919">
    <property type="entry name" value="RT_RNaseH_2"/>
    <property type="match status" value="1"/>
</dbReference>
<name>A0A498MB20_LABRO</name>
<dbReference type="InterPro" id="IPR043502">
    <property type="entry name" value="DNA/RNA_pol_sf"/>
</dbReference>
<evidence type="ECO:0000256" key="2">
    <source>
        <dbReference type="ARBA" id="ARBA00012180"/>
    </source>
</evidence>
<comment type="caution">
    <text evidence="5">The sequence shown here is derived from an EMBL/GenBank/DDBJ whole genome shotgun (WGS) entry which is preliminary data.</text>
</comment>
<evidence type="ECO:0000313" key="5">
    <source>
        <dbReference type="EMBL" id="RXN17440.1"/>
    </source>
</evidence>
<dbReference type="FunFam" id="3.30.70.270:FF:000026">
    <property type="entry name" value="Transposon Ty3-G Gag-Pol polyprotein"/>
    <property type="match status" value="1"/>
</dbReference>
<dbReference type="InterPro" id="IPR043128">
    <property type="entry name" value="Rev_trsase/Diguanyl_cyclase"/>
</dbReference>
<feature type="domain" description="Reverse transcriptase" evidence="3">
    <location>
        <begin position="1"/>
        <end position="78"/>
    </location>
</feature>
<dbReference type="FunFam" id="3.10.20.370:FF:000001">
    <property type="entry name" value="Retrovirus-related Pol polyprotein from transposon 17.6-like protein"/>
    <property type="match status" value="1"/>
</dbReference>
<dbReference type="Gene3D" id="3.30.70.270">
    <property type="match status" value="2"/>
</dbReference>
<accession>A0A498MB20</accession>
<dbReference type="EC" id="3.1.26.4" evidence="2"/>
<dbReference type="InterPro" id="IPR041577">
    <property type="entry name" value="RT_RNaseH_2"/>
</dbReference>
<dbReference type="InterPro" id="IPR050951">
    <property type="entry name" value="Retrovirus_Pol_polyprotein"/>
</dbReference>
<gene>
    <name evidence="5" type="ORF">ROHU_026888</name>
</gene>
<sequence length="403" mass="46161">MPFGINSASEVFQHAMEQIFAGYPRAVIVDDIIVGGNGEEEHDANLRRVLDRAREVNLRLNPQKCKFPLSEVNYVGHIFTNKELRPDPEKTKAITEMQPPDNVTALQRFLGMINYLGKFIPNLSELSAPLRELTCKNTEWCWFKQHQDAFDNLKHKISSPPTLKYYDVQKPITLTCDASQFGLGAACLQEGAPVAYASRTLTQTEVHYAQIEKELLAVVFACTKFNDYIYGKQIHIETDHQPLVTILNKPIYTAPARLQRMMLRLQKYNFTITYKKGKQMYLADTLSRYPRAGPNELYDDSADFEVMSVRHISSSRLNELQTHTAQDPVLQRLCNILKSGWPFSQSKLPVEICEYFPFRDELTVDEDVIMKGQKVVVPESLRSEYVTIIHRGHTDLEATKRQA</sequence>
<keyword evidence="6" id="KW-1185">Reference proteome</keyword>
<dbReference type="CDD" id="cd09274">
    <property type="entry name" value="RNase_HI_RT_Ty3"/>
    <property type="match status" value="1"/>
</dbReference>
<dbReference type="EMBL" id="QBIY01012746">
    <property type="protein sequence ID" value="RXN17440.1"/>
    <property type="molecule type" value="Genomic_DNA"/>
</dbReference>